<reference evidence="4" key="3">
    <citation type="submission" date="2024-02" db="UniProtKB">
        <authorList>
            <consortium name="WormBaseParasite"/>
        </authorList>
    </citation>
    <scope>IDENTIFICATION</scope>
    <source>
        <strain evidence="4">pt0022</strain>
    </source>
</reference>
<dbReference type="PANTHER" id="PTHR24637">
    <property type="entry name" value="COLLAGEN"/>
    <property type="match status" value="1"/>
</dbReference>
<keyword evidence="1" id="KW-0677">Repeat</keyword>
<evidence type="ECO:0008006" key="5">
    <source>
        <dbReference type="Google" id="ProtNLM"/>
    </source>
</evidence>
<dbReference type="PANTHER" id="PTHR24637:SF334">
    <property type="entry name" value="NEMATODE CUTICLE COLLAGEN N-TERMINAL DOMAIN-CONTAINING PROTEIN"/>
    <property type="match status" value="1"/>
</dbReference>
<dbReference type="Proteomes" id="UP000093561">
    <property type="component" value="Unassembled WGS sequence"/>
</dbReference>
<proteinExistence type="predicted"/>
<protein>
    <recommendedName>
        <fullName evidence="5">Collagen triple helix repeat protein</fullName>
    </recommendedName>
</protein>
<reference evidence="3" key="1">
    <citation type="submission" date="2015-03" db="EMBL/GenBank/DDBJ databases">
        <title>Wuchereria bancrofti Genome Sequencing Papua New Guinea Strain.</title>
        <authorList>
            <person name="Small S.T."/>
            <person name="Serre D."/>
            <person name="Zimmerman P.A."/>
        </authorList>
    </citation>
    <scope>NUCLEOTIDE SEQUENCE [LARGE SCALE GENOMIC DNA]</scope>
    <source>
        <strain evidence="3">pt0022</strain>
    </source>
</reference>
<reference evidence="3" key="2">
    <citation type="journal article" date="2016" name="Mol. Ecol.">
        <title>Population genomics of the filarial nematode parasite Wuchereria bancrofti from mosquitoes.</title>
        <authorList>
            <person name="Small S.T."/>
            <person name="Reimer L.J."/>
            <person name="Tisch D.J."/>
            <person name="King C.L."/>
            <person name="Christensen B.M."/>
            <person name="Siba P.M."/>
            <person name="Kazura J.W."/>
            <person name="Serre D."/>
            <person name="Zimmerman P.A."/>
        </authorList>
    </citation>
    <scope>NUCLEOTIDE SEQUENCE</scope>
    <source>
        <strain evidence="3">pt0022</strain>
    </source>
</reference>
<evidence type="ECO:0000256" key="1">
    <source>
        <dbReference type="ARBA" id="ARBA00022737"/>
    </source>
</evidence>
<evidence type="ECO:0000313" key="3">
    <source>
        <dbReference type="Proteomes" id="UP000093561"/>
    </source>
</evidence>
<evidence type="ECO:0000313" key="4">
    <source>
        <dbReference type="WBParaSite" id="mrna-Wban_11024"/>
    </source>
</evidence>
<dbReference type="AlphaFoldDB" id="A0AAF5Q702"/>
<feature type="compositionally biased region" description="Basic and acidic residues" evidence="2">
    <location>
        <begin position="93"/>
        <end position="106"/>
    </location>
</feature>
<feature type="region of interest" description="Disordered" evidence="2">
    <location>
        <begin position="88"/>
        <end position="128"/>
    </location>
</feature>
<evidence type="ECO:0000256" key="2">
    <source>
        <dbReference type="SAM" id="MobiDB-lite"/>
    </source>
</evidence>
<feature type="compositionally biased region" description="Low complexity" evidence="2">
    <location>
        <begin position="110"/>
        <end position="127"/>
    </location>
</feature>
<name>A0AAF5Q702_WUCBA</name>
<accession>A0AAF5Q702</accession>
<dbReference type="WBParaSite" id="mrna-Wban_11024">
    <property type="protein sequence ID" value="mrna-Wban_11024"/>
    <property type="gene ID" value="Wban_11024"/>
</dbReference>
<sequence length="195" mass="20321">MTIEDYFHYLAVEKSNKIWTEMKSMREVGVAVILRGRRSHPYIFSSNKQVVCPIGPPGLGGPAGEDGMPGMTVNQDYRLPCAICPAEPPGQTELHDERGQLGEPGKHGPIGEPGLPGSPGLQGSIGLPGPPGNTVISGTGIKGPKGSLRSRGGIGLRGKLAKKSGQPATYCPSDCGVSQILAAPLVNDFLATVKD</sequence>
<organism evidence="3 4">
    <name type="scientific">Wuchereria bancrofti</name>
    <dbReference type="NCBI Taxonomy" id="6293"/>
    <lineage>
        <taxon>Eukaryota</taxon>
        <taxon>Metazoa</taxon>
        <taxon>Ecdysozoa</taxon>
        <taxon>Nematoda</taxon>
        <taxon>Chromadorea</taxon>
        <taxon>Rhabditida</taxon>
        <taxon>Spirurina</taxon>
        <taxon>Spiruromorpha</taxon>
        <taxon>Filarioidea</taxon>
        <taxon>Onchocercidae</taxon>
        <taxon>Wuchereria</taxon>
    </lineage>
</organism>